<evidence type="ECO:0000313" key="1">
    <source>
        <dbReference type="EMBL" id="MEQ2301645.1"/>
    </source>
</evidence>
<keyword evidence="2" id="KW-1185">Reference proteome</keyword>
<comment type="caution">
    <text evidence="1">The sequence shown here is derived from an EMBL/GenBank/DDBJ whole genome shotgun (WGS) entry which is preliminary data.</text>
</comment>
<evidence type="ECO:0000313" key="2">
    <source>
        <dbReference type="Proteomes" id="UP001469553"/>
    </source>
</evidence>
<protein>
    <submittedName>
        <fullName evidence="1">Uncharacterized protein</fullName>
    </submittedName>
</protein>
<accession>A0ABV0Z6D0</accession>
<reference evidence="1 2" key="1">
    <citation type="submission" date="2021-06" db="EMBL/GenBank/DDBJ databases">
        <authorList>
            <person name="Palmer J.M."/>
        </authorList>
    </citation>
    <scope>NUCLEOTIDE SEQUENCE [LARGE SCALE GENOMIC DNA]</scope>
    <source>
        <strain evidence="1 2">AS_MEX2019</strain>
        <tissue evidence="1">Muscle</tissue>
    </source>
</reference>
<dbReference type="Proteomes" id="UP001469553">
    <property type="component" value="Unassembled WGS sequence"/>
</dbReference>
<proteinExistence type="predicted"/>
<organism evidence="1 2">
    <name type="scientific">Ameca splendens</name>
    <dbReference type="NCBI Taxonomy" id="208324"/>
    <lineage>
        <taxon>Eukaryota</taxon>
        <taxon>Metazoa</taxon>
        <taxon>Chordata</taxon>
        <taxon>Craniata</taxon>
        <taxon>Vertebrata</taxon>
        <taxon>Euteleostomi</taxon>
        <taxon>Actinopterygii</taxon>
        <taxon>Neopterygii</taxon>
        <taxon>Teleostei</taxon>
        <taxon>Neoteleostei</taxon>
        <taxon>Acanthomorphata</taxon>
        <taxon>Ovalentaria</taxon>
        <taxon>Atherinomorphae</taxon>
        <taxon>Cyprinodontiformes</taxon>
        <taxon>Goodeidae</taxon>
        <taxon>Ameca</taxon>
    </lineage>
</organism>
<dbReference type="EMBL" id="JAHRIP010053951">
    <property type="protein sequence ID" value="MEQ2301645.1"/>
    <property type="molecule type" value="Genomic_DNA"/>
</dbReference>
<name>A0ABV0Z6D0_9TELE</name>
<gene>
    <name evidence="1" type="ORF">AMECASPLE_038239</name>
</gene>
<sequence length="107" mass="12091">MFFILRRVPLCTMNSKGFRGVTGSDAATPADDGIRDFILHQRYIEDMQHLAANNKGLELSQEVQSALYLFVDSFTDASPSQPVVQVNTEIFILLHDLHFFSHDGYNV</sequence>